<name>A0A4Z0M8X8_9GAMM</name>
<dbReference type="Proteomes" id="UP000298050">
    <property type="component" value="Unassembled WGS sequence"/>
</dbReference>
<dbReference type="OrthoDB" id="134981at2"/>
<comment type="caution">
    <text evidence="1">The sequence shown here is derived from an EMBL/GenBank/DDBJ whole genome shotgun (WGS) entry which is preliminary data.</text>
</comment>
<evidence type="ECO:0000313" key="1">
    <source>
        <dbReference type="EMBL" id="TGD76172.1"/>
    </source>
</evidence>
<evidence type="ECO:0000313" key="2">
    <source>
        <dbReference type="Proteomes" id="UP000298050"/>
    </source>
</evidence>
<reference evidence="1 2" key="1">
    <citation type="submission" date="2019-04" db="EMBL/GenBank/DDBJ databases">
        <title>Taxonomy of novel Haliea sp. from mangrove soil of West Coast of India.</title>
        <authorList>
            <person name="Verma A."/>
            <person name="Kumar P."/>
            <person name="Krishnamurthi S."/>
        </authorList>
    </citation>
    <scope>NUCLEOTIDE SEQUENCE [LARGE SCALE GENOMIC DNA]</scope>
    <source>
        <strain evidence="1 2">SAOS-164</strain>
    </source>
</reference>
<keyword evidence="2" id="KW-1185">Reference proteome</keyword>
<sequence length="619" mass="67069">MATTTESTQCRPPARNPACCPDCGALECLCRPRFFAGQLLSEQDLNRLDQYIRNKHRLHTRNLHGWGVVNGLLVVCDPCGDVKVTQGYAVDPCGDDIVVCEETSVGLCDLIRKCKQADPQPECQPFREPRGNNCDDLVEEWVLTVSYQEWASRGVTALRGNSCGAPGAGGAGNACGCGGDCGCAGGTPANGKSSAGCGCGTTATPTAGTTTYRGAPPECEPTVTCEGYRFGVYRKPENEDPRDDDDQLVPLQGAFWEAFNCCAQPLIDAVPPMPQLDPDGNLDTQAAQLTQWCCRFRDNLLKYFQTHRNVRCEIIDYLLAVTCPSASNLENYEQLFLNAYLQLISAWAEGVRNCLCLALLPPPPPSTCDTRVPLASIRVRARDCKVLSICNWTTERQMMVTWPAMAHWVGILPIMDFIRDLLDEMCCNSLLGLFDDIIDDVPGTVPGTATQPQGVPSNVAGMTTSPLGSVTPAYSASVMQAASGRVASRFAPQAGLQVQNFSRLLGDMQARGSQPLQLGAVLNAVSPRFRLPDNGQPLSEVEARNLPLLIVGEVAVKPFLDTVLGSGKAEHRMDEFRRELSGEAPQAGTSAVEKELRDLRLKVELQDAQLKTLLKNLNL</sequence>
<organism evidence="1 2">
    <name type="scientific">Mangrovimicrobium sediminis</name>
    <dbReference type="NCBI Taxonomy" id="2562682"/>
    <lineage>
        <taxon>Bacteria</taxon>
        <taxon>Pseudomonadati</taxon>
        <taxon>Pseudomonadota</taxon>
        <taxon>Gammaproteobacteria</taxon>
        <taxon>Cellvibrionales</taxon>
        <taxon>Halieaceae</taxon>
        <taxon>Mangrovimicrobium</taxon>
    </lineage>
</organism>
<protein>
    <submittedName>
        <fullName evidence="1">Uncharacterized protein</fullName>
    </submittedName>
</protein>
<gene>
    <name evidence="1" type="ORF">E4634_01085</name>
</gene>
<proteinExistence type="predicted"/>
<dbReference type="RefSeq" id="WP_135440749.1">
    <property type="nucleotide sequence ID" value="NZ_SRLE01000001.1"/>
</dbReference>
<dbReference type="AlphaFoldDB" id="A0A4Z0M8X8"/>
<dbReference type="EMBL" id="SRLE01000001">
    <property type="protein sequence ID" value="TGD76172.1"/>
    <property type="molecule type" value="Genomic_DNA"/>
</dbReference>
<accession>A0A4Z0M8X8</accession>